<comment type="caution">
    <text evidence="2">The sequence shown here is derived from an EMBL/GenBank/DDBJ whole genome shotgun (WGS) entry which is preliminary data.</text>
</comment>
<dbReference type="PROSITE" id="PS51725">
    <property type="entry name" value="ABM"/>
    <property type="match status" value="1"/>
</dbReference>
<feature type="domain" description="ABM" evidence="1">
    <location>
        <begin position="3"/>
        <end position="94"/>
    </location>
</feature>
<dbReference type="SUPFAM" id="SSF54909">
    <property type="entry name" value="Dimeric alpha+beta barrel"/>
    <property type="match status" value="1"/>
</dbReference>
<evidence type="ECO:0000259" key="1">
    <source>
        <dbReference type="PROSITE" id="PS51725"/>
    </source>
</evidence>
<name>A0A2N5NI39_MEDGN</name>
<proteinExistence type="predicted"/>
<keyword evidence="2" id="KW-0503">Monooxygenase</keyword>
<dbReference type="Gene3D" id="3.30.70.100">
    <property type="match status" value="1"/>
</dbReference>
<accession>A0A2N5NI39</accession>
<evidence type="ECO:0000313" key="2">
    <source>
        <dbReference type="EMBL" id="PLT55214.1"/>
    </source>
</evidence>
<dbReference type="InterPro" id="IPR007138">
    <property type="entry name" value="ABM_dom"/>
</dbReference>
<gene>
    <name evidence="2" type="ORF">CDL18_07880</name>
</gene>
<organism evidence="2 3">
    <name type="scientific">Mediterraneibacter gnavus</name>
    <name type="common">Ruminococcus gnavus</name>
    <dbReference type="NCBI Taxonomy" id="33038"/>
    <lineage>
        <taxon>Bacteria</taxon>
        <taxon>Bacillati</taxon>
        <taxon>Bacillota</taxon>
        <taxon>Clostridia</taxon>
        <taxon>Lachnospirales</taxon>
        <taxon>Lachnospiraceae</taxon>
        <taxon>Mediterraneibacter</taxon>
    </lineage>
</organism>
<dbReference type="Proteomes" id="UP000234849">
    <property type="component" value="Unassembled WGS sequence"/>
</dbReference>
<dbReference type="GO" id="GO:0004497">
    <property type="term" value="F:monooxygenase activity"/>
    <property type="evidence" value="ECO:0007669"/>
    <property type="project" value="UniProtKB-KW"/>
</dbReference>
<keyword evidence="2" id="KW-0560">Oxidoreductase</keyword>
<protein>
    <submittedName>
        <fullName evidence="2">Antibiotic biosynthesis monooxygenase</fullName>
    </submittedName>
</protein>
<dbReference type="InterPro" id="IPR011008">
    <property type="entry name" value="Dimeric_a/b-barrel"/>
</dbReference>
<dbReference type="RefSeq" id="WP_101879624.1">
    <property type="nucleotide sequence ID" value="NZ_CAXUHP010000027.1"/>
</dbReference>
<dbReference type="Pfam" id="PF03992">
    <property type="entry name" value="ABM"/>
    <property type="match status" value="1"/>
</dbReference>
<dbReference type="AlphaFoldDB" id="A0A2N5NI39"/>
<dbReference type="EMBL" id="NIHM01000009">
    <property type="protein sequence ID" value="PLT55214.1"/>
    <property type="molecule type" value="Genomic_DNA"/>
</dbReference>
<evidence type="ECO:0000313" key="3">
    <source>
        <dbReference type="Proteomes" id="UP000234849"/>
    </source>
</evidence>
<sequence>MVITVNIYYQSINGNAKKFAEEMISSGIVNEIRSENGNIRYDYFFPMDDNETVLLIDSWNDQHSLDIHHASSMMKKIIKLREKYDLHMKVERYVSDEANAPETDHAFIKE</sequence>
<reference evidence="2 3" key="1">
    <citation type="journal article" date="2017" name="Genome Med.">
        <title>A novel Ruminococcus gnavus clade enriched in inflammatory bowel disease patients.</title>
        <authorList>
            <person name="Hall A.B."/>
            <person name="Yassour M."/>
            <person name="Sauk J."/>
            <person name="Garner A."/>
            <person name="Jiang X."/>
            <person name="Arthur T."/>
            <person name="Lagoudas G.K."/>
            <person name="Vatanen T."/>
            <person name="Fornelos N."/>
            <person name="Wilson R."/>
            <person name="Bertha M."/>
            <person name="Cohen M."/>
            <person name="Garber J."/>
            <person name="Khalili H."/>
            <person name="Gevers D."/>
            <person name="Ananthakrishnan A.N."/>
            <person name="Kugathasan S."/>
            <person name="Lander E.S."/>
            <person name="Blainey P."/>
            <person name="Vlamakis H."/>
            <person name="Xavier R.J."/>
            <person name="Huttenhower C."/>
        </authorList>
    </citation>
    <scope>NUCLEOTIDE SEQUENCE [LARGE SCALE GENOMIC DNA]</scope>
    <source>
        <strain evidence="2 3">RJX1118</strain>
    </source>
</reference>